<keyword evidence="5" id="KW-1185">Reference proteome</keyword>
<dbReference type="GO" id="GO:0010436">
    <property type="term" value="F:carotenoid dioxygenase activity"/>
    <property type="evidence" value="ECO:0007669"/>
    <property type="project" value="TreeGrafter"/>
</dbReference>
<dbReference type="PANTHER" id="PTHR10543:SF129">
    <property type="entry name" value="CAROTENOID OXYGENASE"/>
    <property type="match status" value="1"/>
</dbReference>
<dbReference type="AlphaFoldDB" id="A0A914D2H5"/>
<comment type="similarity">
    <text evidence="1">Belongs to the carotenoid oxygenase family.</text>
</comment>
<feature type="binding site" evidence="4">
    <location>
        <position position="52"/>
    </location>
    <ligand>
        <name>Fe cation</name>
        <dbReference type="ChEBI" id="CHEBI:24875"/>
        <note>catalytic</note>
    </ligand>
</feature>
<dbReference type="InterPro" id="IPR004294">
    <property type="entry name" value="Carotenoid_Oase"/>
</dbReference>
<dbReference type="Proteomes" id="UP000887540">
    <property type="component" value="Unplaced"/>
</dbReference>
<dbReference type="GO" id="GO:0046872">
    <property type="term" value="F:metal ion binding"/>
    <property type="evidence" value="ECO:0007669"/>
    <property type="project" value="UniProtKB-KW"/>
</dbReference>
<evidence type="ECO:0000256" key="3">
    <source>
        <dbReference type="ARBA" id="ARBA00023004"/>
    </source>
</evidence>
<proteinExistence type="inferred from homology"/>
<organism evidence="5 6">
    <name type="scientific">Acrobeloides nanus</name>
    <dbReference type="NCBI Taxonomy" id="290746"/>
    <lineage>
        <taxon>Eukaryota</taxon>
        <taxon>Metazoa</taxon>
        <taxon>Ecdysozoa</taxon>
        <taxon>Nematoda</taxon>
        <taxon>Chromadorea</taxon>
        <taxon>Rhabditida</taxon>
        <taxon>Tylenchina</taxon>
        <taxon>Cephalobomorpha</taxon>
        <taxon>Cephaloboidea</taxon>
        <taxon>Cephalobidae</taxon>
        <taxon>Acrobeloides</taxon>
    </lineage>
</organism>
<dbReference type="WBParaSite" id="ACRNAN_scaffold16867.g12106.t1">
    <property type="protein sequence ID" value="ACRNAN_scaffold16867.g12106.t1"/>
    <property type="gene ID" value="ACRNAN_scaffold16867.g12106"/>
</dbReference>
<dbReference type="PANTHER" id="PTHR10543">
    <property type="entry name" value="BETA-CAROTENE DIOXYGENASE"/>
    <property type="match status" value="1"/>
</dbReference>
<sequence length="398" mass="45981">MTNTKSPIQKGGLWGMDFYDMVPMRFLIFNKKTRDWITQKPLEVFPSMFVTHQLNSFENPDGTVVADMIVYDSHDPYVKYFYTDFLTTQLYPSAARILRFTLDIKAHRVMYNYLIPQETIAGDFPQINHAYEGRAYQWAYLIEHPFASDNVILKINVDDPAGSRNLKFKGDPSLVLHEPWFVPRPDARREDDGVLLIRALDLSENKGILLVVDATTMTEIGRAYVPISIPFGFHNRFFSKPDLGLPEGFSVNQFRPTVPTTQTASPTTATWTKITVASTVIPGKRDLMVLYKFFRNFGNYNASYFAFNMATSFCFFRKTMVATCSKHIYRIHIHDANEKTHYQKTEYHRKNPLATSSTDSIPRTDYIKIPTNHTKNSFPKKFISARTIREYNFTTTII</sequence>
<evidence type="ECO:0000313" key="5">
    <source>
        <dbReference type="Proteomes" id="UP000887540"/>
    </source>
</evidence>
<evidence type="ECO:0000256" key="4">
    <source>
        <dbReference type="PIRSR" id="PIRSR604294-1"/>
    </source>
</evidence>
<feature type="binding site" evidence="4">
    <location>
        <position position="234"/>
    </location>
    <ligand>
        <name>Fe cation</name>
        <dbReference type="ChEBI" id="CHEBI:24875"/>
        <note>catalytic</note>
    </ligand>
</feature>
<reference evidence="6" key="1">
    <citation type="submission" date="2022-11" db="UniProtKB">
        <authorList>
            <consortium name="WormBaseParasite"/>
        </authorList>
    </citation>
    <scope>IDENTIFICATION</scope>
</reference>
<name>A0A914D2H5_9BILA</name>
<accession>A0A914D2H5</accession>
<dbReference type="GO" id="GO:0016121">
    <property type="term" value="P:carotene catabolic process"/>
    <property type="evidence" value="ECO:0007669"/>
    <property type="project" value="TreeGrafter"/>
</dbReference>
<protein>
    <submittedName>
        <fullName evidence="6">Uncharacterized protein</fullName>
    </submittedName>
</protein>
<comment type="cofactor">
    <cofactor evidence="4">
        <name>Fe(2+)</name>
        <dbReference type="ChEBI" id="CHEBI:29033"/>
    </cofactor>
    <text evidence="4">Binds 1 Fe(2+) ion per subunit.</text>
</comment>
<evidence type="ECO:0000313" key="6">
    <source>
        <dbReference type="WBParaSite" id="ACRNAN_scaffold16867.g12106.t1"/>
    </source>
</evidence>
<evidence type="ECO:0000256" key="1">
    <source>
        <dbReference type="ARBA" id="ARBA00006787"/>
    </source>
</evidence>
<keyword evidence="3 4" id="KW-0408">Iron</keyword>
<dbReference type="GO" id="GO:0042574">
    <property type="term" value="P:retinal metabolic process"/>
    <property type="evidence" value="ECO:0007669"/>
    <property type="project" value="TreeGrafter"/>
</dbReference>
<evidence type="ECO:0000256" key="2">
    <source>
        <dbReference type="ARBA" id="ARBA00022723"/>
    </source>
</evidence>
<keyword evidence="2 4" id="KW-0479">Metal-binding</keyword>
<dbReference type="Pfam" id="PF03055">
    <property type="entry name" value="RPE65"/>
    <property type="match status" value="1"/>
</dbReference>
<dbReference type="GO" id="GO:0003834">
    <property type="term" value="F:beta-carotene 15,15'-dioxygenase activity"/>
    <property type="evidence" value="ECO:0007669"/>
    <property type="project" value="TreeGrafter"/>
</dbReference>